<gene>
    <name evidence="10" type="ORF">MSYG_2432</name>
</gene>
<reference evidence="11" key="1">
    <citation type="journal article" date="2017" name="Nucleic Acids Res.">
        <title>Proteogenomics produces comprehensive and highly accurate protein-coding gene annotation in a complete genome assembly of Malassezia sympodialis.</title>
        <authorList>
            <person name="Zhu Y."/>
            <person name="Engstroem P.G."/>
            <person name="Tellgren-Roth C."/>
            <person name="Baudo C.D."/>
            <person name="Kennell J.C."/>
            <person name="Sun S."/>
            <person name="Billmyre R.B."/>
            <person name="Schroeder M.S."/>
            <person name="Andersson A."/>
            <person name="Holm T."/>
            <person name="Sigurgeirsson B."/>
            <person name="Wu G."/>
            <person name="Sankaranarayanan S.R."/>
            <person name="Siddharthan R."/>
            <person name="Sanyal K."/>
            <person name="Lundeberg J."/>
            <person name="Nystedt B."/>
            <person name="Boekhout T."/>
            <person name="Dawson T.L. Jr."/>
            <person name="Heitman J."/>
            <person name="Scheynius A."/>
            <person name="Lehtioe J."/>
        </authorList>
    </citation>
    <scope>NUCLEOTIDE SEQUENCE [LARGE SCALE GENOMIC DNA]</scope>
    <source>
        <strain evidence="11">ATCC 42132</strain>
    </source>
</reference>
<feature type="compositionally biased region" description="Polar residues" evidence="9">
    <location>
        <begin position="491"/>
        <end position="504"/>
    </location>
</feature>
<accession>A0A1M8A6J5</accession>
<feature type="region of interest" description="Disordered" evidence="9">
    <location>
        <begin position="374"/>
        <end position="393"/>
    </location>
</feature>
<dbReference type="Gene3D" id="3.90.640.10">
    <property type="entry name" value="Actin, Chain A, domain 4"/>
    <property type="match status" value="1"/>
</dbReference>
<dbReference type="Pfam" id="PF00022">
    <property type="entry name" value="Actin"/>
    <property type="match status" value="2"/>
</dbReference>
<name>A0A1M8A6J5_MALS4</name>
<feature type="region of interest" description="Disordered" evidence="9">
    <location>
        <begin position="491"/>
        <end position="519"/>
    </location>
</feature>
<dbReference type="InterPro" id="IPR004000">
    <property type="entry name" value="Actin"/>
</dbReference>
<evidence type="ECO:0000256" key="1">
    <source>
        <dbReference type="ARBA" id="ARBA00004123"/>
    </source>
</evidence>
<feature type="compositionally biased region" description="Basic and acidic residues" evidence="9">
    <location>
        <begin position="374"/>
        <end position="386"/>
    </location>
</feature>
<dbReference type="VEuPathDB" id="FungiDB:MSYG_2432"/>
<dbReference type="OrthoDB" id="7340501at2759"/>
<keyword evidence="6" id="KW-0539">Nucleus</keyword>
<feature type="coiled-coil region" evidence="8">
    <location>
        <begin position="282"/>
        <end position="320"/>
    </location>
</feature>
<evidence type="ECO:0000256" key="2">
    <source>
        <dbReference type="ARBA" id="ARBA00022763"/>
    </source>
</evidence>
<dbReference type="GO" id="GO:0006974">
    <property type="term" value="P:DNA damage response"/>
    <property type="evidence" value="ECO:0007669"/>
    <property type="project" value="UniProtKB-KW"/>
</dbReference>
<dbReference type="CDD" id="cd10211">
    <property type="entry name" value="ASKHA_NBD_Arp5"/>
    <property type="match status" value="1"/>
</dbReference>
<evidence type="ECO:0000313" key="11">
    <source>
        <dbReference type="Proteomes" id="UP000186303"/>
    </source>
</evidence>
<evidence type="ECO:0000313" key="10">
    <source>
        <dbReference type="EMBL" id="SHO78090.1"/>
    </source>
</evidence>
<dbReference type="Gene3D" id="3.30.420.40">
    <property type="match status" value="2"/>
</dbReference>
<keyword evidence="3" id="KW-0805">Transcription regulation</keyword>
<comment type="similarity">
    <text evidence="7">Belongs to the actin family.</text>
</comment>
<keyword evidence="2" id="KW-0227">DNA damage</keyword>
<dbReference type="PANTHER" id="PTHR11937">
    <property type="entry name" value="ACTIN"/>
    <property type="match status" value="1"/>
</dbReference>
<keyword evidence="4 8" id="KW-0175">Coiled coil</keyword>
<dbReference type="OMA" id="YPFTEHV"/>
<evidence type="ECO:0000256" key="6">
    <source>
        <dbReference type="ARBA" id="ARBA00023242"/>
    </source>
</evidence>
<dbReference type="SMART" id="SM00268">
    <property type="entry name" value="ACTIN"/>
    <property type="match status" value="1"/>
</dbReference>
<organism evidence="10 11">
    <name type="scientific">Malassezia sympodialis (strain ATCC 42132)</name>
    <name type="common">Atopic eczema-associated yeast</name>
    <dbReference type="NCBI Taxonomy" id="1230383"/>
    <lineage>
        <taxon>Eukaryota</taxon>
        <taxon>Fungi</taxon>
        <taxon>Dikarya</taxon>
        <taxon>Basidiomycota</taxon>
        <taxon>Ustilaginomycotina</taxon>
        <taxon>Malasseziomycetes</taxon>
        <taxon>Malasseziales</taxon>
        <taxon>Malasseziaceae</taxon>
        <taxon>Malassezia</taxon>
    </lineage>
</organism>
<dbReference type="AlphaFoldDB" id="A0A1M8A6J5"/>
<dbReference type="InterPro" id="IPR043129">
    <property type="entry name" value="ATPase_NBD"/>
</dbReference>
<dbReference type="FunFam" id="3.30.420.40:FF:000122">
    <property type="entry name" value="ARP5 actin-related protein 5 homolog"/>
    <property type="match status" value="1"/>
</dbReference>
<evidence type="ECO:0000256" key="7">
    <source>
        <dbReference type="RuleBase" id="RU000487"/>
    </source>
</evidence>
<evidence type="ECO:0000256" key="4">
    <source>
        <dbReference type="ARBA" id="ARBA00023054"/>
    </source>
</evidence>
<sequence length="734" mass="85150">MTFKPALTVTEWPSVNPLSSEKDYRGSIHWTQHSPLLIDNGSSELRAGFSSSTLDAPMYAFDNIVSRFLDRKRSTNVILCGSDCYVDAQARSNIKSPFDADVVCGMDSMEYILDYTFGRLGIDTERIDHPVLMTETLCNPEYSRAQMNELLFEAYQVNSVNYGLDALFSAYSNNIRNDGLIVSAGRSSTLVVPLAMGHGVLDNAKRLTWGGAQAVDFLQKLLQLKYPNCPQKITTYEVQCMLEELCYTSSDYDAEIRHFQVPENLAKADRVVQLPFTAPERKEKTQEEIELAEERKRAASRRLQEQTRLMRQERAQQNENDLKYYTLLREWKDKESQENYLARLESEGFDTEQEFERVYKRLDTSVRKNRAEELGEEFHEEKKEPEFPLADVPDADLDEEGLKEKRRQLLMKAGYEARLRTRAEKEEKKRLEEERDAKERKEQRENPEAWLKKIHAQYNEILARIHKRKRLRDMLPNRKSAAAQQRMKSITALASENDASSTGSQRRRKRGEDEDTFGADDSDWAVYRTINDATNEEEEAKDHEQLEELEQKLLEFDDKFTEEDTYAAMLSRKSRLTNTFLRGFEPKWDPEDAIQFHQLHLNVERIRVPEVSWQPIIAGVDQAGVGELCRHVLRSFDETVRGRMIQNVLVTGRYSQLPGFDVRLQSTLRSVLPPHAPLSVRRARNPRFDAWLGMRQWVFEQNEVFRATSISRADYDEKGPGWFQEHGMSACVNR</sequence>
<comment type="subcellular location">
    <subcellularLocation>
        <location evidence="1">Nucleus</location>
    </subcellularLocation>
</comment>
<dbReference type="FunFam" id="3.30.420.40:FF:000058">
    <property type="entry name" value="Putative actin-related protein 5"/>
    <property type="match status" value="1"/>
</dbReference>
<evidence type="ECO:0000256" key="9">
    <source>
        <dbReference type="SAM" id="MobiDB-lite"/>
    </source>
</evidence>
<dbReference type="STRING" id="1230383.A0A1M8A6J5"/>
<evidence type="ECO:0000256" key="3">
    <source>
        <dbReference type="ARBA" id="ARBA00023015"/>
    </source>
</evidence>
<evidence type="ECO:0000256" key="5">
    <source>
        <dbReference type="ARBA" id="ARBA00023163"/>
    </source>
</evidence>
<feature type="region of interest" description="Disordered" evidence="9">
    <location>
        <begin position="423"/>
        <end position="446"/>
    </location>
</feature>
<dbReference type="Proteomes" id="UP000186303">
    <property type="component" value="Chromosome 3"/>
</dbReference>
<keyword evidence="5" id="KW-0804">Transcription</keyword>
<evidence type="ECO:0000256" key="8">
    <source>
        <dbReference type="SAM" id="Coils"/>
    </source>
</evidence>
<keyword evidence="11" id="KW-1185">Reference proteome</keyword>
<dbReference type="SUPFAM" id="SSF53067">
    <property type="entry name" value="Actin-like ATPase domain"/>
    <property type="match status" value="2"/>
</dbReference>
<protein>
    <submittedName>
        <fullName evidence="10">Similar to S.cerevisiae protein ARP5 (Nuclear actin-related protein involved in chromatin remodeling)</fullName>
    </submittedName>
</protein>
<proteinExistence type="inferred from homology"/>
<dbReference type="GO" id="GO:0005634">
    <property type="term" value="C:nucleus"/>
    <property type="evidence" value="ECO:0007669"/>
    <property type="project" value="UniProtKB-SubCell"/>
</dbReference>
<dbReference type="EMBL" id="LT671823">
    <property type="protein sequence ID" value="SHO78090.1"/>
    <property type="molecule type" value="Genomic_DNA"/>
</dbReference>